<proteinExistence type="predicted"/>
<gene>
    <name evidence="1" type="ORF">ACETIH_07380</name>
</gene>
<evidence type="ECO:0000313" key="2">
    <source>
        <dbReference type="Proteomes" id="UP001593940"/>
    </source>
</evidence>
<dbReference type="PANTHER" id="PTHR14097">
    <property type="entry name" value="OXIDOREDUCTASE HTATIP2"/>
    <property type="match status" value="1"/>
</dbReference>
<name>A0ABV6Y687_9HYPH</name>
<dbReference type="InterPro" id="IPR036291">
    <property type="entry name" value="NAD(P)-bd_dom_sf"/>
</dbReference>
<dbReference type="PANTHER" id="PTHR14097:SF7">
    <property type="entry name" value="OXIDOREDUCTASE HTATIP2"/>
    <property type="match status" value="1"/>
</dbReference>
<sequence length="216" mass="23866">MALIPQSDARVARIVAPTRHELLPHPKLENPLVDFEHLPALAPWWAVDSVIYTLGTTMRKAGSQEAFRRVDHDYPLAVAQLARQHGARAFALNSVTVADPRSRFFYNRVKGEVEETIRQVGFPSLTIVRPALIGGDRNEFRPAEFVAMRLLRLADPLLPHRYRVVPHDRVAGALLEAVITAATGEHVVASDTIVRGTKEMCAGNTVALAETRNTPS</sequence>
<dbReference type="EMBL" id="JBHOMY010000016">
    <property type="protein sequence ID" value="MFC1456542.1"/>
    <property type="molecule type" value="Genomic_DNA"/>
</dbReference>
<dbReference type="Proteomes" id="UP001593940">
    <property type="component" value="Unassembled WGS sequence"/>
</dbReference>
<dbReference type="Gene3D" id="3.40.50.720">
    <property type="entry name" value="NAD(P)-binding Rossmann-like Domain"/>
    <property type="match status" value="1"/>
</dbReference>
<protein>
    <submittedName>
        <fullName evidence="1">NAD-dependent dehydratase</fullName>
    </submittedName>
</protein>
<reference evidence="1 2" key="1">
    <citation type="submission" date="2024-09" db="EMBL/GenBank/DDBJ databases">
        <title>Nodulacao em especies de Leguminosae Basais da Amazonia e Caracterizacao dos Rizobios e Bacterias Associadas aos Nodulos.</title>
        <authorList>
            <person name="Jambeiro I.C.A."/>
            <person name="Lopes I.S."/>
            <person name="Aguiar E.R.G.R."/>
            <person name="Santos A.F.J."/>
            <person name="Dos Santos J.M.F."/>
            <person name="Gross E."/>
        </authorList>
    </citation>
    <scope>NUCLEOTIDE SEQUENCE [LARGE SCALE GENOMIC DNA]</scope>
    <source>
        <strain evidence="1 2">BRUESC1165</strain>
    </source>
</reference>
<organism evidence="1 2">
    <name type="scientific">Microvirga arabica</name>
    <dbReference type="NCBI Taxonomy" id="1128671"/>
    <lineage>
        <taxon>Bacteria</taxon>
        <taxon>Pseudomonadati</taxon>
        <taxon>Pseudomonadota</taxon>
        <taxon>Alphaproteobacteria</taxon>
        <taxon>Hyphomicrobiales</taxon>
        <taxon>Methylobacteriaceae</taxon>
        <taxon>Microvirga</taxon>
    </lineage>
</organism>
<accession>A0ABV6Y687</accession>
<dbReference type="SUPFAM" id="SSF51735">
    <property type="entry name" value="NAD(P)-binding Rossmann-fold domains"/>
    <property type="match status" value="1"/>
</dbReference>
<comment type="caution">
    <text evidence="1">The sequence shown here is derived from an EMBL/GenBank/DDBJ whole genome shotgun (WGS) entry which is preliminary data.</text>
</comment>
<keyword evidence="2" id="KW-1185">Reference proteome</keyword>
<dbReference type="RefSeq" id="WP_201752216.1">
    <property type="nucleotide sequence ID" value="NZ_JBHOMY010000016.1"/>
</dbReference>
<evidence type="ECO:0000313" key="1">
    <source>
        <dbReference type="EMBL" id="MFC1456542.1"/>
    </source>
</evidence>